<proteinExistence type="predicted"/>
<dbReference type="PANTHER" id="PTHR31528:SF15">
    <property type="entry name" value="RIBOFLAVIN-BINDING PROTEIN RIBY"/>
    <property type="match status" value="1"/>
</dbReference>
<dbReference type="SUPFAM" id="SSF53850">
    <property type="entry name" value="Periplasmic binding protein-like II"/>
    <property type="match status" value="1"/>
</dbReference>
<gene>
    <name evidence="3" type="ORF">IDM40_19435</name>
</gene>
<evidence type="ECO:0000313" key="4">
    <source>
        <dbReference type="Proteomes" id="UP000806528"/>
    </source>
</evidence>
<evidence type="ECO:0000256" key="1">
    <source>
        <dbReference type="SAM" id="SignalP"/>
    </source>
</evidence>
<dbReference type="PANTHER" id="PTHR31528">
    <property type="entry name" value="4-AMINO-5-HYDROXYMETHYL-2-METHYLPYRIMIDINE PHOSPHATE SYNTHASE THI11-RELATED"/>
    <property type="match status" value="1"/>
</dbReference>
<sequence length="340" mass="35267">MLKRLTAVAACAALLATGCSGSPSGEQGEGGQVTFALPFAGCLAWYPLYVAEENGYFEDEGIDAEFQATDGSGGAVQATLSGQAQLAATAPDAYLEASGAGADLEAFYGLYQRSTFSVVVPEGSPATDLSDLEGSTVGISTPGGGDVVYSEWLLATEAGLTAEEDYQQLAVGEGSSAATALSDGSVDAFAATYVDEEVISSGELDINVFTSEEAPDVVDNLLASTTEWAQQNPEQVEGVGRALARGTAWGLENRDGVVDLCGTHAPEEVQDPEFAEAIHGRVSELFELPESADGQYGHIDTGEFTDYAEELAELGLVASADGAENVHNDHVEAWNEDPAQ</sequence>
<dbReference type="InterPro" id="IPR027939">
    <property type="entry name" value="NMT1/THI5"/>
</dbReference>
<keyword evidence="4" id="KW-1185">Reference proteome</keyword>
<accession>A0ABR9PAI8</accession>
<feature type="domain" description="SsuA/THI5-like" evidence="2">
    <location>
        <begin position="47"/>
        <end position="253"/>
    </location>
</feature>
<name>A0ABR9PAI8_9ACTN</name>
<dbReference type="Proteomes" id="UP000806528">
    <property type="component" value="Unassembled WGS sequence"/>
</dbReference>
<dbReference type="PROSITE" id="PS51257">
    <property type="entry name" value="PROKAR_LIPOPROTEIN"/>
    <property type="match status" value="1"/>
</dbReference>
<evidence type="ECO:0000259" key="2">
    <source>
        <dbReference type="Pfam" id="PF09084"/>
    </source>
</evidence>
<reference evidence="3 4" key="1">
    <citation type="submission" date="2020-09" db="EMBL/GenBank/DDBJ databases">
        <title>Diversity and distribution of actinomycetes associated with coral in the coast of Hainan.</title>
        <authorList>
            <person name="Li F."/>
        </authorList>
    </citation>
    <scope>NUCLEOTIDE SEQUENCE [LARGE SCALE GENOMIC DNA]</scope>
    <source>
        <strain evidence="3 4">HNM0947</strain>
    </source>
</reference>
<dbReference type="Gene3D" id="3.40.190.10">
    <property type="entry name" value="Periplasmic binding protein-like II"/>
    <property type="match status" value="2"/>
</dbReference>
<keyword evidence="1" id="KW-0732">Signal</keyword>
<dbReference type="InterPro" id="IPR015168">
    <property type="entry name" value="SsuA/THI5"/>
</dbReference>
<dbReference type="RefSeq" id="WP_193123448.1">
    <property type="nucleotide sequence ID" value="NZ_JADBGI010000018.1"/>
</dbReference>
<organism evidence="3 4">
    <name type="scientific">Nocardiopsis coralli</name>
    <dbReference type="NCBI Taxonomy" id="2772213"/>
    <lineage>
        <taxon>Bacteria</taxon>
        <taxon>Bacillati</taxon>
        <taxon>Actinomycetota</taxon>
        <taxon>Actinomycetes</taxon>
        <taxon>Streptosporangiales</taxon>
        <taxon>Nocardiopsidaceae</taxon>
        <taxon>Nocardiopsis</taxon>
    </lineage>
</organism>
<protein>
    <submittedName>
        <fullName evidence="3">ABC transporter substrate-binding protein</fullName>
    </submittedName>
</protein>
<evidence type="ECO:0000313" key="3">
    <source>
        <dbReference type="EMBL" id="MBE3000848.1"/>
    </source>
</evidence>
<dbReference type="Pfam" id="PF09084">
    <property type="entry name" value="NMT1"/>
    <property type="match status" value="1"/>
</dbReference>
<feature type="signal peptide" evidence="1">
    <location>
        <begin position="1"/>
        <end position="21"/>
    </location>
</feature>
<comment type="caution">
    <text evidence="3">The sequence shown here is derived from an EMBL/GenBank/DDBJ whole genome shotgun (WGS) entry which is preliminary data.</text>
</comment>
<feature type="chain" id="PRO_5046619763" evidence="1">
    <location>
        <begin position="22"/>
        <end position="340"/>
    </location>
</feature>
<dbReference type="EMBL" id="JADBGI010000018">
    <property type="protein sequence ID" value="MBE3000848.1"/>
    <property type="molecule type" value="Genomic_DNA"/>
</dbReference>